<evidence type="ECO:0000259" key="1">
    <source>
        <dbReference type="Pfam" id="PF07995"/>
    </source>
</evidence>
<reference evidence="2 3" key="1">
    <citation type="journal article" date="2016" name="Nat. Commun.">
        <title>Thousands of microbial genomes shed light on interconnected biogeochemical processes in an aquifer system.</title>
        <authorList>
            <person name="Anantharaman K."/>
            <person name="Brown C.T."/>
            <person name="Hug L.A."/>
            <person name="Sharon I."/>
            <person name="Castelle C.J."/>
            <person name="Probst A.J."/>
            <person name="Thomas B.C."/>
            <person name="Singh A."/>
            <person name="Wilkins M.J."/>
            <person name="Karaoz U."/>
            <person name="Brodie E.L."/>
            <person name="Williams K.H."/>
            <person name="Hubbard S.S."/>
            <person name="Banfield J.F."/>
        </authorList>
    </citation>
    <scope>NUCLEOTIDE SEQUENCE [LARGE SCALE GENOMIC DNA]</scope>
</reference>
<accession>A0A1F8CTH0</accession>
<dbReference type="InterPro" id="IPR012938">
    <property type="entry name" value="Glc/Sorbosone_DH"/>
</dbReference>
<feature type="domain" description="Glucose/Sorbosone dehydrogenase" evidence="1">
    <location>
        <begin position="69"/>
        <end position="284"/>
    </location>
</feature>
<dbReference type="PANTHER" id="PTHR19328">
    <property type="entry name" value="HEDGEHOG-INTERACTING PROTEIN"/>
    <property type="match status" value="1"/>
</dbReference>
<comment type="caution">
    <text evidence="2">The sequence shown here is derived from an EMBL/GenBank/DDBJ whole genome shotgun (WGS) entry which is preliminary data.</text>
</comment>
<dbReference type="AlphaFoldDB" id="A0A1F8CTH0"/>
<evidence type="ECO:0000313" key="3">
    <source>
        <dbReference type="Proteomes" id="UP000178999"/>
    </source>
</evidence>
<dbReference type="Pfam" id="PF07995">
    <property type="entry name" value="GSDH"/>
    <property type="match status" value="1"/>
</dbReference>
<evidence type="ECO:0000313" key="2">
    <source>
        <dbReference type="EMBL" id="OGM79048.1"/>
    </source>
</evidence>
<dbReference type="Proteomes" id="UP000178999">
    <property type="component" value="Unassembled WGS sequence"/>
</dbReference>
<dbReference type="PANTHER" id="PTHR19328:SF13">
    <property type="entry name" value="HIPL1 PROTEIN"/>
    <property type="match status" value="1"/>
</dbReference>
<gene>
    <name evidence="2" type="ORF">A2382_01375</name>
</gene>
<proteinExistence type="predicted"/>
<dbReference type="InterPro" id="IPR011042">
    <property type="entry name" value="6-blade_b-propeller_TolB-like"/>
</dbReference>
<dbReference type="SUPFAM" id="SSF63829">
    <property type="entry name" value="Calcium-dependent phosphotriesterase"/>
    <property type="match status" value="1"/>
</dbReference>
<name>A0A1F8CTH0_9BACT</name>
<dbReference type="STRING" id="1802538.A2382_01375"/>
<dbReference type="Gene3D" id="2.120.10.30">
    <property type="entry name" value="TolB, C-terminal domain"/>
    <property type="match status" value="1"/>
</dbReference>
<sequence>MKKILAISFFLLVFSIIAFMINYSYLKDLLFYTPPTSQVPADQIYQGISYEPLDPEKYEVKLLSSKLVSPSRVKLTPDEKHLLVSQLSGEIFAYERINNDTWSSDPYLVTKIDTHFPGFPPNEAGLTGLVFSSEFEKNNNLFLLYTYKDRQGKTQNRISQTKLSLKNGKLKGTKPKLIYEANIEGAASHQITDGIGINYQGQPHLLFLIGEGFKAENAQNPSLEAGKVILIQENGLNPQDPRPYSENPKVEAIGIRNSYVITPNLDEPGNFLFADSGPDKYDRIISAKFALKSSPTPLNFLWRGNADDLAKPIPDPFNPKITDLVIYRFPEPRTVTGMKMLPNSKGLLVTLFGQTGSNQNTPGKEILLGKITDIEGQPSITFESIIKRTTAANDKLGNPIGLEIDSKTKNFFFADILEGRLYEVVTKKGGDR</sequence>
<protein>
    <recommendedName>
        <fullName evidence="1">Glucose/Sorbosone dehydrogenase domain-containing protein</fullName>
    </recommendedName>
</protein>
<organism evidence="2 3">
    <name type="scientific">Candidatus Woesebacteria bacterium RIFOXYB1_FULL_38_16</name>
    <dbReference type="NCBI Taxonomy" id="1802538"/>
    <lineage>
        <taxon>Bacteria</taxon>
        <taxon>Candidatus Woeseibacteriota</taxon>
    </lineage>
</organism>
<dbReference type="EMBL" id="MGHY01000021">
    <property type="protein sequence ID" value="OGM79048.1"/>
    <property type="molecule type" value="Genomic_DNA"/>
</dbReference>